<feature type="region of interest" description="Disordered" evidence="8">
    <location>
        <begin position="47"/>
        <end position="67"/>
    </location>
</feature>
<dbReference type="SUPFAM" id="SSF48208">
    <property type="entry name" value="Six-hairpin glycosidases"/>
    <property type="match status" value="1"/>
</dbReference>
<protein>
    <recommendedName>
        <fullName evidence="3">cellulase</fullName>
        <ecNumber evidence="3">3.2.1.4</ecNumber>
    </recommendedName>
</protein>
<dbReference type="Gene3D" id="1.50.10.10">
    <property type="match status" value="1"/>
</dbReference>
<keyword evidence="4" id="KW-0378">Hydrolase</keyword>
<dbReference type="InterPro" id="IPR012341">
    <property type="entry name" value="6hp_glycosidase-like_sf"/>
</dbReference>
<dbReference type="STRING" id="1123029.SAMN02745172_03801"/>
<gene>
    <name evidence="9" type="ORF">SAMN02745172_03801</name>
</gene>
<keyword evidence="7" id="KW-0624">Polysaccharide degradation</keyword>
<evidence type="ECO:0000313" key="10">
    <source>
        <dbReference type="Proteomes" id="UP000186406"/>
    </source>
</evidence>
<keyword evidence="6" id="KW-0326">Glycosidase</keyword>
<sequence length="400" mass="43132">MVSFLSSTTRRRRARSTAALLSAAIAITPILAERGFAADRLRPAASSGAPATAAPQSPSQSAPAKSSQSQAATVWTLPAPIWAAWRAAFLDASGRVVDTANGDISHSEGQGYGLLLAVYANDWATFDQIWTFTLTELLIRDDGLAAWKWDPNHKPHVVDINNATDGDILIAWALAQAASLWNEPRYRDAATRIAKAVGSTMLRSFGGYTLILPGAAGFDHSADGGGVIINPSYWVFEALPVLASLAPDYDWTGAERSGLDLLSKAQFGSYSLPSDWIQVSVNGDLAPAPGFDPVFGYNSLRIPLYLLGAGHTEKQRLEPYDHAWVQDGRYSPLIVDVETGKVVERLTEPGYEILAALVSCSLSGTSVPYDLREFQPTSYFASTLHLLAMTVLARRYAKCL</sequence>
<evidence type="ECO:0000313" key="9">
    <source>
        <dbReference type="EMBL" id="SHO67135.1"/>
    </source>
</evidence>
<dbReference type="InterPro" id="IPR008928">
    <property type="entry name" value="6-hairpin_glycosidase_sf"/>
</dbReference>
<keyword evidence="10" id="KW-1185">Reference proteome</keyword>
<keyword evidence="5" id="KW-0136">Cellulose degradation</keyword>
<dbReference type="EMBL" id="FRXO01000010">
    <property type="protein sequence ID" value="SHO67135.1"/>
    <property type="molecule type" value="Genomic_DNA"/>
</dbReference>
<evidence type="ECO:0000256" key="1">
    <source>
        <dbReference type="ARBA" id="ARBA00000966"/>
    </source>
</evidence>
<accession>A0A1M7ZQH0</accession>
<dbReference type="Pfam" id="PF01270">
    <property type="entry name" value="Glyco_hydro_8"/>
    <property type="match status" value="1"/>
</dbReference>
<dbReference type="PRINTS" id="PR00735">
    <property type="entry name" value="GLHYDRLASE8"/>
</dbReference>
<evidence type="ECO:0000256" key="7">
    <source>
        <dbReference type="ARBA" id="ARBA00023326"/>
    </source>
</evidence>
<comment type="similarity">
    <text evidence="2">Belongs to the glycosyl hydrolase 8 (cellulase D) family.</text>
</comment>
<dbReference type="InterPro" id="IPR002037">
    <property type="entry name" value="Glyco_hydro_8"/>
</dbReference>
<reference evidence="9 10" key="1">
    <citation type="submission" date="2016-12" db="EMBL/GenBank/DDBJ databases">
        <authorList>
            <person name="Song W.-J."/>
            <person name="Kurnit D.M."/>
        </authorList>
    </citation>
    <scope>NUCLEOTIDE SEQUENCE [LARGE SCALE GENOMIC DNA]</scope>
    <source>
        <strain evidence="9 10">DSM 19599</strain>
    </source>
</reference>
<evidence type="ECO:0000256" key="8">
    <source>
        <dbReference type="SAM" id="MobiDB-lite"/>
    </source>
</evidence>
<evidence type="ECO:0000256" key="2">
    <source>
        <dbReference type="ARBA" id="ARBA00009209"/>
    </source>
</evidence>
<evidence type="ECO:0000256" key="5">
    <source>
        <dbReference type="ARBA" id="ARBA00023001"/>
    </source>
</evidence>
<name>A0A1M7ZQH0_9HYPH</name>
<dbReference type="EC" id="3.2.1.4" evidence="3"/>
<dbReference type="GO" id="GO:0008810">
    <property type="term" value="F:cellulase activity"/>
    <property type="evidence" value="ECO:0007669"/>
    <property type="project" value="UniProtKB-EC"/>
</dbReference>
<evidence type="ECO:0000256" key="6">
    <source>
        <dbReference type="ARBA" id="ARBA00023295"/>
    </source>
</evidence>
<dbReference type="Proteomes" id="UP000186406">
    <property type="component" value="Unassembled WGS sequence"/>
</dbReference>
<proteinExistence type="inferred from homology"/>
<evidence type="ECO:0000256" key="3">
    <source>
        <dbReference type="ARBA" id="ARBA00012601"/>
    </source>
</evidence>
<organism evidence="9 10">
    <name type="scientific">Pseudoxanthobacter soli DSM 19599</name>
    <dbReference type="NCBI Taxonomy" id="1123029"/>
    <lineage>
        <taxon>Bacteria</taxon>
        <taxon>Pseudomonadati</taxon>
        <taxon>Pseudomonadota</taxon>
        <taxon>Alphaproteobacteria</taxon>
        <taxon>Hyphomicrobiales</taxon>
        <taxon>Segnochrobactraceae</taxon>
        <taxon>Pseudoxanthobacter</taxon>
    </lineage>
</organism>
<comment type="catalytic activity">
    <reaction evidence="1">
        <text>Endohydrolysis of (1-&gt;4)-beta-D-glucosidic linkages in cellulose, lichenin and cereal beta-D-glucans.</text>
        <dbReference type="EC" id="3.2.1.4"/>
    </reaction>
</comment>
<keyword evidence="7" id="KW-0119">Carbohydrate metabolism</keyword>
<dbReference type="AlphaFoldDB" id="A0A1M7ZQH0"/>
<evidence type="ECO:0000256" key="4">
    <source>
        <dbReference type="ARBA" id="ARBA00022801"/>
    </source>
</evidence>
<dbReference type="GO" id="GO:0030245">
    <property type="term" value="P:cellulose catabolic process"/>
    <property type="evidence" value="ECO:0007669"/>
    <property type="project" value="UniProtKB-KW"/>
</dbReference>